<evidence type="ECO:0000313" key="5">
    <source>
        <dbReference type="EMBL" id="PIV46825.1"/>
    </source>
</evidence>
<gene>
    <name evidence="4 5" type="primary">aroD</name>
    <name evidence="5" type="ORF">COS21_03255</name>
</gene>
<comment type="catalytic activity">
    <reaction evidence="1 4">
        <text>3-dehydroquinate = 3-dehydroshikimate + H2O</text>
        <dbReference type="Rhea" id="RHEA:21096"/>
        <dbReference type="ChEBI" id="CHEBI:15377"/>
        <dbReference type="ChEBI" id="CHEBI:16630"/>
        <dbReference type="ChEBI" id="CHEBI:32364"/>
        <dbReference type="EC" id="4.2.1.10"/>
    </reaction>
</comment>
<dbReference type="EC" id="4.2.1.10" evidence="4"/>
<dbReference type="GO" id="GO:0008652">
    <property type="term" value="P:amino acid biosynthetic process"/>
    <property type="evidence" value="ECO:0007669"/>
    <property type="project" value="UniProtKB-KW"/>
</dbReference>
<dbReference type="PANTHER" id="PTHR43699:SF1">
    <property type="entry name" value="3-DEHYDROQUINATE DEHYDRATASE"/>
    <property type="match status" value="1"/>
</dbReference>
<dbReference type="GO" id="GO:0003855">
    <property type="term" value="F:3-dehydroquinate dehydratase activity"/>
    <property type="evidence" value="ECO:0007669"/>
    <property type="project" value="UniProtKB-UniRule"/>
</dbReference>
<comment type="function">
    <text evidence="4">Involved in the third step of the chorismate pathway, which leads to the biosynthesis of aromatic amino acids. Catalyzes the cis-dehydration of 3-dehydroquinate (DHQ) and introduces the first double bond of the aromatic ring to yield 3-dehydroshikimate.</text>
</comment>
<feature type="binding site" evidence="4">
    <location>
        <position position="212"/>
    </location>
    <ligand>
        <name>3-dehydroquinate</name>
        <dbReference type="ChEBI" id="CHEBI:32364"/>
    </ligand>
</feature>
<sequence>MFLNFMMMQKPKIATVVRADNLKDFFSELSKIQRVADLIELRVDYIHGLQIEHLQELKTKTKKPAIFTCRGQAEGGNFSGAEKQRLTIIQKAIDLGFPYVDIELSTLKKCKLNRKRGVKLIVSYHNFQKTPSYNFLEKTISQAYKLGADIAKVAVLVNKPEDNKTIFQLILNKKNNQEIIALGMGEKGRITRLLAPLLGGYLTFAAIAGKTSAPGQIDIKGLKVIYQAMDF</sequence>
<dbReference type="AlphaFoldDB" id="A0A2M7DDE6"/>
<dbReference type="GO" id="GO:0046279">
    <property type="term" value="P:3,4-dihydroxybenzoate biosynthetic process"/>
    <property type="evidence" value="ECO:0007669"/>
    <property type="project" value="TreeGrafter"/>
</dbReference>
<dbReference type="HAMAP" id="MF_00214">
    <property type="entry name" value="AroD"/>
    <property type="match status" value="1"/>
</dbReference>
<dbReference type="InterPro" id="IPR050146">
    <property type="entry name" value="Type-I_3-dehydroquinase"/>
</dbReference>
<feature type="binding site" evidence="4">
    <location>
        <position position="192"/>
    </location>
    <ligand>
        <name>3-dehydroquinate</name>
        <dbReference type="ChEBI" id="CHEBI:32364"/>
    </ligand>
</feature>
<dbReference type="CDD" id="cd00502">
    <property type="entry name" value="DHQase_I"/>
    <property type="match status" value="1"/>
</dbReference>
<feature type="binding site" evidence="4">
    <location>
        <position position="216"/>
    </location>
    <ligand>
        <name>3-dehydroquinate</name>
        <dbReference type="ChEBI" id="CHEBI:32364"/>
    </ligand>
</feature>
<reference evidence="6" key="1">
    <citation type="submission" date="2017-09" db="EMBL/GenBank/DDBJ databases">
        <title>Depth-based differentiation of microbial function through sediment-hosted aquifers and enrichment of novel symbionts in the deep terrestrial subsurface.</title>
        <authorList>
            <person name="Probst A.J."/>
            <person name="Ladd B."/>
            <person name="Jarett J.K."/>
            <person name="Geller-Mcgrath D.E."/>
            <person name="Sieber C.M.K."/>
            <person name="Emerson J.B."/>
            <person name="Anantharaman K."/>
            <person name="Thomas B.C."/>
            <person name="Malmstrom R."/>
            <person name="Stieglmeier M."/>
            <person name="Klingl A."/>
            <person name="Woyke T."/>
            <person name="Ryan C.M."/>
            <person name="Banfield J.F."/>
        </authorList>
    </citation>
    <scope>NUCLEOTIDE SEQUENCE [LARGE SCALE GENOMIC DNA]</scope>
</reference>
<dbReference type="Proteomes" id="UP000229030">
    <property type="component" value="Unassembled WGS sequence"/>
</dbReference>
<dbReference type="Pfam" id="PF01487">
    <property type="entry name" value="DHquinase_I"/>
    <property type="match status" value="1"/>
</dbReference>
<evidence type="ECO:0000313" key="6">
    <source>
        <dbReference type="Proteomes" id="UP000229030"/>
    </source>
</evidence>
<feature type="active site" description="Schiff-base intermediate with substrate" evidence="4">
    <location>
        <position position="152"/>
    </location>
</feature>
<keyword evidence="2 4" id="KW-0456">Lyase</keyword>
<dbReference type="EMBL" id="PETV01000086">
    <property type="protein sequence ID" value="PIV46825.1"/>
    <property type="molecule type" value="Genomic_DNA"/>
</dbReference>
<dbReference type="NCBIfam" id="TIGR01093">
    <property type="entry name" value="aroD"/>
    <property type="match status" value="1"/>
</dbReference>
<evidence type="ECO:0000256" key="3">
    <source>
        <dbReference type="ARBA" id="ARBA00023270"/>
    </source>
</evidence>
<dbReference type="PANTHER" id="PTHR43699">
    <property type="entry name" value="3-DEHYDROQUINATE DEHYDRATASE"/>
    <property type="match status" value="1"/>
</dbReference>
<comment type="similarity">
    <text evidence="4">Belongs to the type-I 3-dehydroquinase family.</text>
</comment>
<evidence type="ECO:0000256" key="4">
    <source>
        <dbReference type="HAMAP-Rule" id="MF_00214"/>
    </source>
</evidence>
<feature type="binding site" evidence="4">
    <location>
        <position position="70"/>
    </location>
    <ligand>
        <name>3-dehydroquinate</name>
        <dbReference type="ChEBI" id="CHEBI:32364"/>
    </ligand>
</feature>
<organism evidence="5 6">
    <name type="scientific">bacterium (Candidatus Gribaldobacteria) CG02_land_8_20_14_3_00_41_15</name>
    <dbReference type="NCBI Taxonomy" id="2014270"/>
    <lineage>
        <taxon>Bacteria</taxon>
        <taxon>Candidatus Gribaldobacteria</taxon>
    </lineage>
</organism>
<comment type="caution">
    <text evidence="4">Lacks conserved residue(s) required for the propagation of feature annotation.</text>
</comment>
<keyword evidence="4" id="KW-0028">Amino-acid biosynthesis</keyword>
<proteinExistence type="inferred from homology"/>
<dbReference type="Gene3D" id="3.20.20.70">
    <property type="entry name" value="Aldolase class I"/>
    <property type="match status" value="1"/>
</dbReference>
<dbReference type="SUPFAM" id="SSF51569">
    <property type="entry name" value="Aldolase"/>
    <property type="match status" value="1"/>
</dbReference>
<feature type="binding site" evidence="4">
    <location>
        <begin position="40"/>
        <end position="42"/>
    </location>
    <ligand>
        <name>3-dehydroquinate</name>
        <dbReference type="ChEBI" id="CHEBI:32364"/>
    </ligand>
</feature>
<keyword evidence="4" id="KW-0057">Aromatic amino acid biosynthesis</keyword>
<accession>A0A2M7DDE6</accession>
<dbReference type="InterPro" id="IPR013785">
    <property type="entry name" value="Aldolase_TIM"/>
</dbReference>
<comment type="subunit">
    <text evidence="4">Homodimer.</text>
</comment>
<dbReference type="FunFam" id="3.20.20.70:FF:000047">
    <property type="entry name" value="3-dehydroquinate dehydratase"/>
    <property type="match status" value="1"/>
</dbReference>
<comment type="caution">
    <text evidence="5">The sequence shown here is derived from an EMBL/GenBank/DDBJ whole genome shotgun (WGS) entry which is preliminary data.</text>
</comment>
<feature type="active site" description="Proton donor/acceptor" evidence="4">
    <location>
        <position position="125"/>
    </location>
</feature>
<evidence type="ECO:0000256" key="2">
    <source>
        <dbReference type="ARBA" id="ARBA00023239"/>
    </source>
</evidence>
<keyword evidence="3 4" id="KW-0704">Schiff base</keyword>
<dbReference type="UniPathway" id="UPA00053">
    <property type="reaction ID" value="UER00086"/>
</dbReference>
<comment type="pathway">
    <text evidence="4">Metabolic intermediate biosynthesis; chorismate biosynthesis; chorismate from D-erythrose 4-phosphate and phosphoenolpyruvate: step 3/7.</text>
</comment>
<dbReference type="InterPro" id="IPR001381">
    <property type="entry name" value="DHquinase_I"/>
</dbReference>
<evidence type="ECO:0000256" key="1">
    <source>
        <dbReference type="ARBA" id="ARBA00001864"/>
    </source>
</evidence>
<dbReference type="GO" id="GO:0009073">
    <property type="term" value="P:aromatic amino acid family biosynthetic process"/>
    <property type="evidence" value="ECO:0007669"/>
    <property type="project" value="UniProtKB-KW"/>
</dbReference>
<protein>
    <recommendedName>
        <fullName evidence="4">3-dehydroquinate dehydratase</fullName>
        <shortName evidence="4">3-dehydroquinase</shortName>
        <ecNumber evidence="4">4.2.1.10</ecNumber>
    </recommendedName>
    <alternativeName>
        <fullName evidence="4">Type I DHQase</fullName>
    </alternativeName>
    <alternativeName>
        <fullName evidence="4">Type I dehydroquinase</fullName>
        <shortName evidence="4">DHQ1</shortName>
    </alternativeName>
</protein>
<dbReference type="GO" id="GO:0009423">
    <property type="term" value="P:chorismate biosynthetic process"/>
    <property type="evidence" value="ECO:0007669"/>
    <property type="project" value="UniProtKB-UniRule"/>
</dbReference>
<name>A0A2M7DDE6_9BACT</name>